<keyword evidence="4 7" id="KW-0863">Zinc-finger</keyword>
<evidence type="ECO:0000256" key="6">
    <source>
        <dbReference type="ARBA" id="ARBA00023242"/>
    </source>
</evidence>
<dbReference type="PANTHER" id="PTHR23226:SF416">
    <property type="entry name" value="FI01424P"/>
    <property type="match status" value="1"/>
</dbReference>
<dbReference type="SUPFAM" id="SSF57667">
    <property type="entry name" value="beta-beta-alpha zinc fingers"/>
    <property type="match status" value="2"/>
</dbReference>
<dbReference type="Proteomes" id="UP001152803">
    <property type="component" value="Unassembled WGS sequence"/>
</dbReference>
<dbReference type="Gene3D" id="3.30.160.60">
    <property type="entry name" value="Classic Zinc Finger"/>
    <property type="match status" value="4"/>
</dbReference>
<keyword evidence="2" id="KW-0479">Metal-binding</keyword>
<sequence length="245" mass="27325">MAESETKSTTPGFNTLECVTAHSRVNGAHHKDTVLIKTETDLGTNNSGDLIKTESLDFTELACVTHLHPDQIKTETDDGGYNKAEPIGVLEDIKCVIKSDEVKLESSESDLKDTVLDGAAVDHSQTEPLQLIQDDGIRTGDKPHQCSRCEKCFLRKCDLNNHQRFHTDQSPYTCFQCQKSFSAKYDLMIHQRTHTGEKPFQCSQCGKCFSAASALQKHQRIHTGEKPYVCSQCGKCFLQKSHLCT</sequence>
<dbReference type="InterPro" id="IPR036236">
    <property type="entry name" value="Znf_C2H2_sf"/>
</dbReference>
<feature type="domain" description="C2H2-type" evidence="8">
    <location>
        <begin position="228"/>
        <end position="245"/>
    </location>
</feature>
<feature type="domain" description="C2H2-type" evidence="8">
    <location>
        <begin position="200"/>
        <end position="227"/>
    </location>
</feature>
<dbReference type="Pfam" id="PF23561">
    <property type="entry name" value="zf-C2H2_15"/>
    <property type="match status" value="1"/>
</dbReference>
<dbReference type="SMART" id="SM00355">
    <property type="entry name" value="ZnF_C2H2"/>
    <property type="match status" value="3"/>
</dbReference>
<evidence type="ECO:0000259" key="8">
    <source>
        <dbReference type="PROSITE" id="PS50157"/>
    </source>
</evidence>
<evidence type="ECO:0000256" key="2">
    <source>
        <dbReference type="ARBA" id="ARBA00022723"/>
    </source>
</evidence>
<proteinExistence type="predicted"/>
<keyword evidence="10" id="KW-1185">Reference proteome</keyword>
<dbReference type="GO" id="GO:0000981">
    <property type="term" value="F:DNA-binding transcription factor activity, RNA polymerase II-specific"/>
    <property type="evidence" value="ECO:0007669"/>
    <property type="project" value="TreeGrafter"/>
</dbReference>
<dbReference type="Pfam" id="PF00096">
    <property type="entry name" value="zf-C2H2"/>
    <property type="match status" value="1"/>
</dbReference>
<accession>A0A9Q1DRA4</accession>
<keyword evidence="6" id="KW-0539">Nucleus</keyword>
<evidence type="ECO:0000256" key="4">
    <source>
        <dbReference type="ARBA" id="ARBA00022771"/>
    </source>
</evidence>
<dbReference type="FunFam" id="3.30.160.60:FF:002343">
    <property type="entry name" value="Zinc finger protein 33A"/>
    <property type="match status" value="1"/>
</dbReference>
<dbReference type="FunFam" id="3.30.160.60:FF:000358">
    <property type="entry name" value="zinc finger protein 24"/>
    <property type="match status" value="1"/>
</dbReference>
<protein>
    <recommendedName>
        <fullName evidence="8">C2H2-type domain-containing protein</fullName>
    </recommendedName>
</protein>
<comment type="caution">
    <text evidence="9">The sequence shown here is derived from an EMBL/GenBank/DDBJ whole genome shotgun (WGS) entry which is preliminary data.</text>
</comment>
<dbReference type="PROSITE" id="PS50157">
    <property type="entry name" value="ZINC_FINGER_C2H2_2"/>
    <property type="match status" value="4"/>
</dbReference>
<dbReference type="AlphaFoldDB" id="A0A9Q1DRA4"/>
<dbReference type="GO" id="GO:0000978">
    <property type="term" value="F:RNA polymerase II cis-regulatory region sequence-specific DNA binding"/>
    <property type="evidence" value="ECO:0007669"/>
    <property type="project" value="TreeGrafter"/>
</dbReference>
<gene>
    <name evidence="9" type="ORF">COCON_G00059850</name>
</gene>
<dbReference type="GO" id="GO:0008270">
    <property type="term" value="F:zinc ion binding"/>
    <property type="evidence" value="ECO:0007669"/>
    <property type="project" value="UniProtKB-KW"/>
</dbReference>
<evidence type="ECO:0000256" key="3">
    <source>
        <dbReference type="ARBA" id="ARBA00022737"/>
    </source>
</evidence>
<feature type="domain" description="C2H2-type" evidence="8">
    <location>
        <begin position="144"/>
        <end position="171"/>
    </location>
</feature>
<dbReference type="InterPro" id="IPR056436">
    <property type="entry name" value="Znf-C2H2_ZIC1-5/GLI1-3-like"/>
</dbReference>
<evidence type="ECO:0000313" key="10">
    <source>
        <dbReference type="Proteomes" id="UP001152803"/>
    </source>
</evidence>
<feature type="domain" description="C2H2-type" evidence="8">
    <location>
        <begin position="172"/>
        <end position="199"/>
    </location>
</feature>
<evidence type="ECO:0000256" key="1">
    <source>
        <dbReference type="ARBA" id="ARBA00004123"/>
    </source>
</evidence>
<dbReference type="PANTHER" id="PTHR23226">
    <property type="entry name" value="ZINC FINGER AND SCAN DOMAIN-CONTAINING"/>
    <property type="match status" value="1"/>
</dbReference>
<keyword evidence="3" id="KW-0677">Repeat</keyword>
<dbReference type="FunFam" id="3.30.160.60:FF:000624">
    <property type="entry name" value="zinc finger protein 697"/>
    <property type="match status" value="1"/>
</dbReference>
<reference evidence="9" key="1">
    <citation type="journal article" date="2023" name="Science">
        <title>Genome structures resolve the early diversification of teleost fishes.</title>
        <authorList>
            <person name="Parey E."/>
            <person name="Louis A."/>
            <person name="Montfort J."/>
            <person name="Bouchez O."/>
            <person name="Roques C."/>
            <person name="Iampietro C."/>
            <person name="Lluch J."/>
            <person name="Castinel A."/>
            <person name="Donnadieu C."/>
            <person name="Desvignes T."/>
            <person name="Floi Bucao C."/>
            <person name="Jouanno E."/>
            <person name="Wen M."/>
            <person name="Mejri S."/>
            <person name="Dirks R."/>
            <person name="Jansen H."/>
            <person name="Henkel C."/>
            <person name="Chen W.J."/>
            <person name="Zahm M."/>
            <person name="Cabau C."/>
            <person name="Klopp C."/>
            <person name="Thompson A.W."/>
            <person name="Robinson-Rechavi M."/>
            <person name="Braasch I."/>
            <person name="Lecointre G."/>
            <person name="Bobe J."/>
            <person name="Postlethwait J.H."/>
            <person name="Berthelot C."/>
            <person name="Roest Crollius H."/>
            <person name="Guiguen Y."/>
        </authorList>
    </citation>
    <scope>NUCLEOTIDE SEQUENCE</scope>
    <source>
        <strain evidence="9">Concon-B</strain>
    </source>
</reference>
<comment type="subcellular location">
    <subcellularLocation>
        <location evidence="1">Nucleus</location>
    </subcellularLocation>
</comment>
<dbReference type="FunFam" id="3.30.160.60:FF:002061">
    <property type="entry name" value="Uncharacterized protein"/>
    <property type="match status" value="1"/>
</dbReference>
<evidence type="ECO:0000256" key="7">
    <source>
        <dbReference type="PROSITE-ProRule" id="PRU00042"/>
    </source>
</evidence>
<name>A0A9Q1DRA4_CONCO</name>
<evidence type="ECO:0000256" key="5">
    <source>
        <dbReference type="ARBA" id="ARBA00022833"/>
    </source>
</evidence>
<organism evidence="9 10">
    <name type="scientific">Conger conger</name>
    <name type="common">Conger eel</name>
    <name type="synonym">Muraena conger</name>
    <dbReference type="NCBI Taxonomy" id="82655"/>
    <lineage>
        <taxon>Eukaryota</taxon>
        <taxon>Metazoa</taxon>
        <taxon>Chordata</taxon>
        <taxon>Craniata</taxon>
        <taxon>Vertebrata</taxon>
        <taxon>Euteleostomi</taxon>
        <taxon>Actinopterygii</taxon>
        <taxon>Neopterygii</taxon>
        <taxon>Teleostei</taxon>
        <taxon>Anguilliformes</taxon>
        <taxon>Congridae</taxon>
        <taxon>Conger</taxon>
    </lineage>
</organism>
<dbReference type="InterPro" id="IPR013087">
    <property type="entry name" value="Znf_C2H2_type"/>
</dbReference>
<keyword evidence="5" id="KW-0862">Zinc</keyword>
<dbReference type="PROSITE" id="PS00028">
    <property type="entry name" value="ZINC_FINGER_C2H2_1"/>
    <property type="match status" value="3"/>
</dbReference>
<dbReference type="EMBL" id="JAFJMO010000004">
    <property type="protein sequence ID" value="KAJ8278919.1"/>
    <property type="molecule type" value="Genomic_DNA"/>
</dbReference>
<evidence type="ECO:0000313" key="9">
    <source>
        <dbReference type="EMBL" id="KAJ8278919.1"/>
    </source>
</evidence>
<dbReference type="GO" id="GO:0005634">
    <property type="term" value="C:nucleus"/>
    <property type="evidence" value="ECO:0007669"/>
    <property type="project" value="UniProtKB-SubCell"/>
</dbReference>
<dbReference type="OrthoDB" id="9439903at2759"/>
<feature type="non-terminal residue" evidence="9">
    <location>
        <position position="1"/>
    </location>
</feature>